<evidence type="ECO:0000313" key="9">
    <source>
        <dbReference type="Proteomes" id="UP000025227"/>
    </source>
</evidence>
<name>A0A7I4YZ46_HAECO</name>
<feature type="transmembrane region" description="Helical" evidence="8">
    <location>
        <begin position="222"/>
        <end position="241"/>
    </location>
</feature>
<dbReference type="PANTHER" id="PTHR16133:SF0">
    <property type="entry name" value="ZINC_IRON REGULATED TRANSPORTER-RELATED PROTEIN 102B, ISOFORM E"/>
    <property type="match status" value="1"/>
</dbReference>
<dbReference type="OMA" id="HTELHAY"/>
<keyword evidence="3 8" id="KW-0812">Transmembrane</keyword>
<feature type="transmembrane region" description="Helical" evidence="8">
    <location>
        <begin position="188"/>
        <end position="210"/>
    </location>
</feature>
<dbReference type="GO" id="GO:0000139">
    <property type="term" value="C:Golgi membrane"/>
    <property type="evidence" value="ECO:0007669"/>
    <property type="project" value="UniProtKB-SubCell"/>
</dbReference>
<protein>
    <submittedName>
        <fullName evidence="10">Zinc transporter ZIP9</fullName>
    </submittedName>
</protein>
<feature type="transmembrane region" description="Helical" evidence="8">
    <location>
        <begin position="15"/>
        <end position="36"/>
    </location>
</feature>
<keyword evidence="5" id="KW-0333">Golgi apparatus</keyword>
<dbReference type="WBParaSite" id="HCON_00151040-00001">
    <property type="protein sequence ID" value="HCON_00151040-00001"/>
    <property type="gene ID" value="HCON_00151040"/>
</dbReference>
<comment type="subcellular location">
    <subcellularLocation>
        <location evidence="1">Endomembrane system</location>
        <topology evidence="1">Multi-pass membrane protein</topology>
    </subcellularLocation>
    <subcellularLocation>
        <location evidence="2">Golgi apparatus membrane</location>
    </subcellularLocation>
</comment>
<feature type="region of interest" description="Disordered" evidence="7">
    <location>
        <begin position="119"/>
        <end position="140"/>
    </location>
</feature>
<dbReference type="InterPro" id="IPR003689">
    <property type="entry name" value="ZIP"/>
</dbReference>
<dbReference type="AlphaFoldDB" id="A0A7I4YZ46"/>
<evidence type="ECO:0000256" key="5">
    <source>
        <dbReference type="ARBA" id="ARBA00023034"/>
    </source>
</evidence>
<organism evidence="9 10">
    <name type="scientific">Haemonchus contortus</name>
    <name type="common">Barber pole worm</name>
    <dbReference type="NCBI Taxonomy" id="6289"/>
    <lineage>
        <taxon>Eukaryota</taxon>
        <taxon>Metazoa</taxon>
        <taxon>Ecdysozoa</taxon>
        <taxon>Nematoda</taxon>
        <taxon>Chromadorea</taxon>
        <taxon>Rhabditida</taxon>
        <taxon>Rhabditina</taxon>
        <taxon>Rhabditomorpha</taxon>
        <taxon>Strongyloidea</taxon>
        <taxon>Trichostrongylidae</taxon>
        <taxon>Haemonchus</taxon>
    </lineage>
</organism>
<dbReference type="PANTHER" id="PTHR16133">
    <property type="entry name" value="SOLUTE CARRIER FAMILY 39 ZINC TRANSPORTER , MEMBER 9-RELATED"/>
    <property type="match status" value="1"/>
</dbReference>
<feature type="transmembrane region" description="Helical" evidence="8">
    <location>
        <begin position="326"/>
        <end position="345"/>
    </location>
</feature>
<evidence type="ECO:0000256" key="2">
    <source>
        <dbReference type="ARBA" id="ARBA00004394"/>
    </source>
</evidence>
<feature type="transmembrane region" description="Helical" evidence="8">
    <location>
        <begin position="48"/>
        <end position="66"/>
    </location>
</feature>
<evidence type="ECO:0000256" key="1">
    <source>
        <dbReference type="ARBA" id="ARBA00004127"/>
    </source>
</evidence>
<dbReference type="Proteomes" id="UP000025227">
    <property type="component" value="Unplaced"/>
</dbReference>
<dbReference type="GO" id="GO:0046873">
    <property type="term" value="F:metal ion transmembrane transporter activity"/>
    <property type="evidence" value="ECO:0007669"/>
    <property type="project" value="InterPro"/>
</dbReference>
<evidence type="ECO:0000256" key="4">
    <source>
        <dbReference type="ARBA" id="ARBA00022989"/>
    </source>
</evidence>
<evidence type="ECO:0000256" key="7">
    <source>
        <dbReference type="SAM" id="MobiDB-lite"/>
    </source>
</evidence>
<dbReference type="GO" id="GO:0006829">
    <property type="term" value="P:zinc ion transport"/>
    <property type="evidence" value="ECO:0007669"/>
    <property type="project" value="InterPro"/>
</dbReference>
<reference evidence="10" key="1">
    <citation type="submission" date="2020-12" db="UniProtKB">
        <authorList>
            <consortium name="WormBaseParasite"/>
        </authorList>
    </citation>
    <scope>IDENTIFICATION</scope>
    <source>
        <strain evidence="10">MHco3</strain>
    </source>
</reference>
<dbReference type="OrthoDB" id="19859at2759"/>
<evidence type="ECO:0000256" key="8">
    <source>
        <dbReference type="SAM" id="Phobius"/>
    </source>
</evidence>
<proteinExistence type="predicted"/>
<dbReference type="InterPro" id="IPR045891">
    <property type="entry name" value="ZIP9"/>
</dbReference>
<evidence type="ECO:0000313" key="10">
    <source>
        <dbReference type="WBParaSite" id="HCON_00151040-00001"/>
    </source>
</evidence>
<evidence type="ECO:0000256" key="3">
    <source>
        <dbReference type="ARBA" id="ARBA00022692"/>
    </source>
</evidence>
<dbReference type="Pfam" id="PF02535">
    <property type="entry name" value="Zip"/>
    <property type="match status" value="1"/>
</dbReference>
<feature type="transmembrane region" description="Helical" evidence="8">
    <location>
        <begin position="253"/>
        <end position="276"/>
    </location>
</feature>
<evidence type="ECO:0000256" key="6">
    <source>
        <dbReference type="ARBA" id="ARBA00023136"/>
    </source>
</evidence>
<keyword evidence="9" id="KW-1185">Reference proteome</keyword>
<feature type="transmembrane region" description="Helical" evidence="8">
    <location>
        <begin position="288"/>
        <end position="306"/>
    </location>
</feature>
<sequence length="402" mass="43169">MSVDPKTFQEIMEGIGFLTVLSGSMFIGSYFAGSVPMMFSMSESRMRMVSIFGAGLLLGTALSVIIPEGVEALYNAQSERIQPVFAGVNNHAKAKAILEDTKPEKAEPPRIIPQVLKDKIDGDDMGNPRTRRKRQVSPSVTSPFPMTDITVIRRKRDQVVVGQEVGSREAHSLTSHDHYFGHSAHQQIGYPLVFGFIFMLLVDQISNAAWSRNDRSGRNRMGISATIGLVVHAAADGIALGSASTINKSDVQLIVFVAIMLHKAPAAFGLVSFLLMEGIDVRSARKHLLVFSFAAPFAALVTFAVVENLGRDSLWSSESSTGVLMLFSAGTFLFVATVHVLPELANRTKSVKDYMLVVDAQSPATAGHSHSGGTSFTIKELVAIIGGAVVPALLSSGHSHSS</sequence>
<accession>A0A7I4YZ46</accession>
<keyword evidence="6 8" id="KW-0472">Membrane</keyword>
<keyword evidence="4 8" id="KW-1133">Transmembrane helix</keyword>